<dbReference type="SMART" id="SM00342">
    <property type="entry name" value="HTH_ARAC"/>
    <property type="match status" value="1"/>
</dbReference>
<gene>
    <name evidence="5" type="ORF">CDN99_05800</name>
</gene>
<evidence type="ECO:0000313" key="6">
    <source>
        <dbReference type="Proteomes" id="UP000197468"/>
    </source>
</evidence>
<dbReference type="AlphaFoldDB" id="A0A246JH91"/>
<evidence type="ECO:0000256" key="3">
    <source>
        <dbReference type="ARBA" id="ARBA00023163"/>
    </source>
</evidence>
<dbReference type="OrthoDB" id="9789899at2"/>
<dbReference type="EMBL" id="NIOF01000002">
    <property type="protein sequence ID" value="OWQ91883.1"/>
    <property type="molecule type" value="Genomic_DNA"/>
</dbReference>
<dbReference type="PROSITE" id="PS00041">
    <property type="entry name" value="HTH_ARAC_FAMILY_1"/>
    <property type="match status" value="1"/>
</dbReference>
<dbReference type="Gene3D" id="1.10.10.60">
    <property type="entry name" value="Homeodomain-like"/>
    <property type="match status" value="2"/>
</dbReference>
<dbReference type="InterPro" id="IPR032783">
    <property type="entry name" value="AraC_lig"/>
</dbReference>
<keyword evidence="3" id="KW-0804">Transcription</keyword>
<dbReference type="PROSITE" id="PS01124">
    <property type="entry name" value="HTH_ARAC_FAMILY_2"/>
    <property type="match status" value="1"/>
</dbReference>
<dbReference type="RefSeq" id="WP_088383583.1">
    <property type="nucleotide sequence ID" value="NZ_NIOF01000002.1"/>
</dbReference>
<dbReference type="Pfam" id="PF12852">
    <property type="entry name" value="Cupin_6"/>
    <property type="match status" value="1"/>
</dbReference>
<dbReference type="InterPro" id="IPR050204">
    <property type="entry name" value="AraC_XylS_family_regulators"/>
</dbReference>
<accession>A0A246JH91</accession>
<evidence type="ECO:0000256" key="2">
    <source>
        <dbReference type="ARBA" id="ARBA00023125"/>
    </source>
</evidence>
<organism evidence="5 6">
    <name type="scientific">Roseateles aquatilis</name>
    <dbReference type="NCBI Taxonomy" id="431061"/>
    <lineage>
        <taxon>Bacteria</taxon>
        <taxon>Pseudomonadati</taxon>
        <taxon>Pseudomonadota</taxon>
        <taxon>Betaproteobacteria</taxon>
        <taxon>Burkholderiales</taxon>
        <taxon>Sphaerotilaceae</taxon>
        <taxon>Roseateles</taxon>
    </lineage>
</organism>
<dbReference type="InterPro" id="IPR020449">
    <property type="entry name" value="Tscrpt_reg_AraC-type_HTH"/>
</dbReference>
<comment type="caution">
    <text evidence="5">The sequence shown here is derived from an EMBL/GenBank/DDBJ whole genome shotgun (WGS) entry which is preliminary data.</text>
</comment>
<dbReference type="InterPro" id="IPR009057">
    <property type="entry name" value="Homeodomain-like_sf"/>
</dbReference>
<dbReference type="InterPro" id="IPR011051">
    <property type="entry name" value="RmlC_Cupin_sf"/>
</dbReference>
<dbReference type="GO" id="GO:0003700">
    <property type="term" value="F:DNA-binding transcription factor activity"/>
    <property type="evidence" value="ECO:0007669"/>
    <property type="project" value="InterPro"/>
</dbReference>
<dbReference type="PANTHER" id="PTHR46796:SF7">
    <property type="entry name" value="ARAC FAMILY TRANSCRIPTIONAL REGULATOR"/>
    <property type="match status" value="1"/>
</dbReference>
<dbReference type="GO" id="GO:0043565">
    <property type="term" value="F:sequence-specific DNA binding"/>
    <property type="evidence" value="ECO:0007669"/>
    <property type="project" value="InterPro"/>
</dbReference>
<dbReference type="InterPro" id="IPR018060">
    <property type="entry name" value="HTH_AraC"/>
</dbReference>
<reference evidence="5 6" key="1">
    <citation type="journal article" date="2008" name="Int. J. Syst. Evol. Microbiol.">
        <title>Description of Roseateles aquatilis sp. nov. and Roseateles terrae sp. nov., in the class Betaproteobacteria, and emended description of the genus Roseateles.</title>
        <authorList>
            <person name="Gomila M."/>
            <person name="Bowien B."/>
            <person name="Falsen E."/>
            <person name="Moore E.R."/>
            <person name="Lalucat J."/>
        </authorList>
    </citation>
    <scope>NUCLEOTIDE SEQUENCE [LARGE SCALE GENOMIC DNA]</scope>
    <source>
        <strain evidence="5 6">CCUG 48205</strain>
    </source>
</reference>
<proteinExistence type="predicted"/>
<keyword evidence="1" id="KW-0805">Transcription regulation</keyword>
<keyword evidence="2" id="KW-0238">DNA-binding</keyword>
<dbReference type="PRINTS" id="PR00032">
    <property type="entry name" value="HTHARAC"/>
</dbReference>
<dbReference type="SUPFAM" id="SSF51182">
    <property type="entry name" value="RmlC-like cupins"/>
    <property type="match status" value="1"/>
</dbReference>
<dbReference type="PANTHER" id="PTHR46796">
    <property type="entry name" value="HTH-TYPE TRANSCRIPTIONAL ACTIVATOR RHAS-RELATED"/>
    <property type="match status" value="1"/>
</dbReference>
<keyword evidence="6" id="KW-1185">Reference proteome</keyword>
<evidence type="ECO:0000313" key="5">
    <source>
        <dbReference type="EMBL" id="OWQ91883.1"/>
    </source>
</evidence>
<sequence length="298" mass="32218">MNDPLTEVVRLLQPSAVFANPITGRGHWAVRYSEYGQPSFCIMLEGSCLLAVDGHEPITISAGDFVLLPATPAFTISSFVPAPPVHFDPNAMPGGNIERRYGDQKGAPEMRSLGGAFLFDCADPRLLVSLLPGVVHVQGSARLAQLVNMVGEEYAGQQPGSDYMLSRLVGMLLIEAMRSTTTGSAPSGLLRGLGDERLAPALKKIHARVDHAWTVEELAEAAALSRSAFFERFTRKVGVAPMEYLLTWRMELAKDLLRRAGLSVTEVAERVGYGSSSSFSVAFSRHVGESPSRYARPA</sequence>
<dbReference type="Pfam" id="PF12833">
    <property type="entry name" value="HTH_18"/>
    <property type="match status" value="1"/>
</dbReference>
<dbReference type="SUPFAM" id="SSF46689">
    <property type="entry name" value="Homeodomain-like"/>
    <property type="match status" value="2"/>
</dbReference>
<evidence type="ECO:0000259" key="4">
    <source>
        <dbReference type="PROSITE" id="PS01124"/>
    </source>
</evidence>
<feature type="domain" description="HTH araC/xylS-type" evidence="4">
    <location>
        <begin position="199"/>
        <end position="297"/>
    </location>
</feature>
<dbReference type="Proteomes" id="UP000197468">
    <property type="component" value="Unassembled WGS sequence"/>
</dbReference>
<dbReference type="InterPro" id="IPR018062">
    <property type="entry name" value="HTH_AraC-typ_CS"/>
</dbReference>
<protein>
    <submittedName>
        <fullName evidence="5">AraC family transcriptional regulator</fullName>
    </submittedName>
</protein>
<evidence type="ECO:0000256" key="1">
    <source>
        <dbReference type="ARBA" id="ARBA00023015"/>
    </source>
</evidence>
<name>A0A246JH91_9BURK</name>